<organism evidence="1 2">
    <name type="scientific">Pacificispira spongiicola</name>
    <dbReference type="NCBI Taxonomy" id="2729598"/>
    <lineage>
        <taxon>Bacteria</taxon>
        <taxon>Pseudomonadati</taxon>
        <taxon>Pseudomonadota</taxon>
        <taxon>Alphaproteobacteria</taxon>
        <taxon>Rhodospirillales</taxon>
        <taxon>Rhodospirillaceae</taxon>
        <taxon>Pacificispira</taxon>
    </lineage>
</organism>
<dbReference type="AlphaFoldDB" id="A0A7Y0DYR6"/>
<evidence type="ECO:0000313" key="1">
    <source>
        <dbReference type="EMBL" id="NMM43261.1"/>
    </source>
</evidence>
<evidence type="ECO:0000313" key="2">
    <source>
        <dbReference type="Proteomes" id="UP000539372"/>
    </source>
</evidence>
<reference evidence="1 2" key="1">
    <citation type="submission" date="2020-04" db="EMBL/GenBank/DDBJ databases">
        <title>Rhodospirillaceae bacterium KN72 isolated from deep sea.</title>
        <authorList>
            <person name="Zhang D.-C."/>
        </authorList>
    </citation>
    <scope>NUCLEOTIDE SEQUENCE [LARGE SCALE GENOMIC DNA]</scope>
    <source>
        <strain evidence="1 2">KN72</strain>
    </source>
</reference>
<proteinExistence type="predicted"/>
<sequence>MTLVSAIATIISGVAVYFLVKTLEATRDAVRQAELATEAARDAVDVTERTAKAQLRAYISPEKVSFYEHQEGWLFVGVVLKNVGQTPANDTTSRVKCAIIPTHEVSDYRFLIDDPPPLGTIGPSQVITARFIQPGGNDFADRFAEIENNTHTFVVWGTARYVDAFGETQTTNFRYKYSIFSDDFTPLEQGNDST</sequence>
<name>A0A7Y0DYR6_9PROT</name>
<gene>
    <name evidence="1" type="ORF">HH303_02145</name>
</gene>
<protein>
    <submittedName>
        <fullName evidence="1">Uncharacterized protein</fullName>
    </submittedName>
</protein>
<dbReference type="EMBL" id="JABBNT010000001">
    <property type="protein sequence ID" value="NMM43261.1"/>
    <property type="molecule type" value="Genomic_DNA"/>
</dbReference>
<dbReference type="Proteomes" id="UP000539372">
    <property type="component" value="Unassembled WGS sequence"/>
</dbReference>
<dbReference type="RefSeq" id="WP_169623553.1">
    <property type="nucleotide sequence ID" value="NZ_JABBNT010000001.1"/>
</dbReference>
<keyword evidence="2" id="KW-1185">Reference proteome</keyword>
<comment type="caution">
    <text evidence="1">The sequence shown here is derived from an EMBL/GenBank/DDBJ whole genome shotgun (WGS) entry which is preliminary data.</text>
</comment>
<accession>A0A7Y0DYR6</accession>